<feature type="domain" description="MannoseP isomerase/GMP-like beta-helix" evidence="9">
    <location>
        <begin position="298"/>
        <end position="352"/>
    </location>
</feature>
<evidence type="ECO:0000313" key="10">
    <source>
        <dbReference type="EMBL" id="RIH99792.1"/>
    </source>
</evidence>
<dbReference type="InterPro" id="IPR005835">
    <property type="entry name" value="NTP_transferase_dom"/>
</dbReference>
<accession>A0A399FXC6</accession>
<dbReference type="CDD" id="cd02509">
    <property type="entry name" value="GDP-M1P_Guanylyltransferase"/>
    <property type="match status" value="1"/>
</dbReference>
<dbReference type="SUPFAM" id="SSF53448">
    <property type="entry name" value="Nucleotide-diphospho-sugar transferases"/>
    <property type="match status" value="1"/>
</dbReference>
<evidence type="ECO:0000256" key="1">
    <source>
        <dbReference type="ARBA" id="ARBA00006115"/>
    </source>
</evidence>
<dbReference type="AlphaFoldDB" id="A0A399FXC6"/>
<dbReference type="InterPro" id="IPR049577">
    <property type="entry name" value="GMPP_N"/>
</dbReference>
<dbReference type="InterPro" id="IPR054566">
    <property type="entry name" value="ManC/GMP-like_b-helix"/>
</dbReference>
<comment type="caution">
    <text evidence="10">The sequence shown here is derived from an EMBL/GenBank/DDBJ whole genome shotgun (WGS) entry which is preliminary data.</text>
</comment>
<dbReference type="GO" id="GO:0009298">
    <property type="term" value="P:GDP-mannose biosynthetic process"/>
    <property type="evidence" value="ECO:0007669"/>
    <property type="project" value="TreeGrafter"/>
</dbReference>
<comment type="catalytic activity">
    <reaction evidence="7">
        <text>alpha-D-mannose 1-phosphate + GTP + H(+) = GDP-alpha-D-mannose + diphosphate</text>
        <dbReference type="Rhea" id="RHEA:15229"/>
        <dbReference type="ChEBI" id="CHEBI:15378"/>
        <dbReference type="ChEBI" id="CHEBI:33019"/>
        <dbReference type="ChEBI" id="CHEBI:37565"/>
        <dbReference type="ChEBI" id="CHEBI:57527"/>
        <dbReference type="ChEBI" id="CHEBI:58409"/>
        <dbReference type="EC" id="2.7.7.13"/>
    </reaction>
</comment>
<comment type="similarity">
    <text evidence="1">Belongs to the mannose-6-phosphate isomerase type 2 family.</text>
</comment>
<dbReference type="PANTHER" id="PTHR46390">
    <property type="entry name" value="MANNOSE-1-PHOSPHATE GUANYLYLTRANSFERASE"/>
    <property type="match status" value="1"/>
</dbReference>
<dbReference type="Gene3D" id="3.90.550.10">
    <property type="entry name" value="Spore Coat Polysaccharide Biosynthesis Protein SpsA, Chain A"/>
    <property type="match status" value="1"/>
</dbReference>
<sequence length="361" mass="39918">MDNLVAVIMAGGKGERFWPRSRGLYPKQLLPITGRRTMIQETAKRMNPLISSDDIFVVAGEELAGGIGEQLPELRRGNLILEPFGKNTAAAIGLAAIVIEKINKKAIMVVLAADHLIGEKRKFLRTISMATKAAKEGKLVTLGIQPTRPETGYGYIESGKKLQISGVRKEAEIYAVKRFVEKPDEAGAKKYLQSGKYFWNSGMFIWKVESILGAIEEHMPELHRGLKKISAARGVSHKKEVIKKVYKKLENISIDYGIVEKSKNIAVVKADFHWDDVGSWLSMERIHKKNKDGNIIQGKFVGIDTSQCILIGKEQLIATVGVSGLIVVTTPQAVLICSRDRAQDVKKIVGKLADDGLKKYL</sequence>
<evidence type="ECO:0000256" key="2">
    <source>
        <dbReference type="ARBA" id="ARBA00012387"/>
    </source>
</evidence>
<dbReference type="Pfam" id="PF22640">
    <property type="entry name" value="ManC_GMP_beta-helix"/>
    <property type="match status" value="1"/>
</dbReference>
<dbReference type="SUPFAM" id="SSF159283">
    <property type="entry name" value="Guanosine diphospho-D-mannose pyrophosphorylase/mannose-6-phosphate isomerase linker domain"/>
    <property type="match status" value="1"/>
</dbReference>
<keyword evidence="6" id="KW-0342">GTP-binding</keyword>
<dbReference type="Proteomes" id="UP000266287">
    <property type="component" value="Unassembled WGS sequence"/>
</dbReference>
<dbReference type="EC" id="2.7.7.13" evidence="2"/>
<dbReference type="FunFam" id="3.90.550.10:FF:000046">
    <property type="entry name" value="Mannose-1-phosphate guanylyltransferase (GDP)"/>
    <property type="match status" value="1"/>
</dbReference>
<protein>
    <recommendedName>
        <fullName evidence="2">mannose-1-phosphate guanylyltransferase</fullName>
        <ecNumber evidence="2">2.7.7.13</ecNumber>
    </recommendedName>
</protein>
<evidence type="ECO:0000256" key="3">
    <source>
        <dbReference type="ARBA" id="ARBA00022679"/>
    </source>
</evidence>
<keyword evidence="5" id="KW-0547">Nucleotide-binding</keyword>
<reference evidence="10 11" key="1">
    <citation type="submission" date="2018-08" db="EMBL/GenBank/DDBJ databases">
        <title>Draft genome of candidate division NPL-UPA2 bacterium Unc8 that adapted to ultra-basic serpentinizing groundwater.</title>
        <authorList>
            <person name="Ishii S."/>
            <person name="Suzuki S."/>
            <person name="Nealson K.H."/>
        </authorList>
    </citation>
    <scope>NUCLEOTIDE SEQUENCE [LARGE SCALE GENOMIC DNA]</scope>
    <source>
        <strain evidence="10">Unc8</strain>
    </source>
</reference>
<dbReference type="InterPro" id="IPR029044">
    <property type="entry name" value="Nucleotide-diphossugar_trans"/>
</dbReference>
<dbReference type="EMBL" id="NDHY01000012">
    <property type="protein sequence ID" value="RIH99792.1"/>
    <property type="molecule type" value="Genomic_DNA"/>
</dbReference>
<dbReference type="GO" id="GO:0005525">
    <property type="term" value="F:GTP binding"/>
    <property type="evidence" value="ECO:0007669"/>
    <property type="project" value="UniProtKB-KW"/>
</dbReference>
<evidence type="ECO:0000256" key="7">
    <source>
        <dbReference type="ARBA" id="ARBA00047343"/>
    </source>
</evidence>
<dbReference type="GO" id="GO:0004475">
    <property type="term" value="F:mannose-1-phosphate guanylyltransferase (GTP) activity"/>
    <property type="evidence" value="ECO:0007669"/>
    <property type="project" value="UniProtKB-EC"/>
</dbReference>
<organism evidence="10 11">
    <name type="scientific">candidate division NPL-UPA2 bacterium Unc8</name>
    <dbReference type="NCBI Taxonomy" id="1980939"/>
    <lineage>
        <taxon>Bacteria</taxon>
    </lineage>
</organism>
<gene>
    <name evidence="10" type="ORF">B9J77_04620</name>
</gene>
<dbReference type="PANTHER" id="PTHR46390:SF1">
    <property type="entry name" value="MANNOSE-1-PHOSPHATE GUANYLYLTRANSFERASE"/>
    <property type="match status" value="1"/>
</dbReference>
<proteinExistence type="inferred from homology"/>
<evidence type="ECO:0000259" key="8">
    <source>
        <dbReference type="Pfam" id="PF00483"/>
    </source>
</evidence>
<feature type="domain" description="Nucleotidyl transferase" evidence="8">
    <location>
        <begin position="6"/>
        <end position="290"/>
    </location>
</feature>
<name>A0A399FXC6_UNCN2</name>
<keyword evidence="3 10" id="KW-0808">Transferase</keyword>
<evidence type="ECO:0000256" key="5">
    <source>
        <dbReference type="ARBA" id="ARBA00022741"/>
    </source>
</evidence>
<evidence type="ECO:0000259" key="9">
    <source>
        <dbReference type="Pfam" id="PF22640"/>
    </source>
</evidence>
<dbReference type="InterPro" id="IPR051161">
    <property type="entry name" value="Mannose-6P_isomerase_type2"/>
</dbReference>
<dbReference type="Pfam" id="PF00483">
    <property type="entry name" value="NTP_transferase"/>
    <property type="match status" value="1"/>
</dbReference>
<evidence type="ECO:0000313" key="11">
    <source>
        <dbReference type="Proteomes" id="UP000266287"/>
    </source>
</evidence>
<evidence type="ECO:0000256" key="6">
    <source>
        <dbReference type="ARBA" id="ARBA00023134"/>
    </source>
</evidence>
<keyword evidence="4 10" id="KW-0548">Nucleotidyltransferase</keyword>
<evidence type="ECO:0000256" key="4">
    <source>
        <dbReference type="ARBA" id="ARBA00022695"/>
    </source>
</evidence>